<keyword evidence="15 17" id="KW-0961">Cell wall biogenesis/degradation</keyword>
<dbReference type="Proteomes" id="UP001525379">
    <property type="component" value="Unassembled WGS sequence"/>
</dbReference>
<dbReference type="InterPro" id="IPR011601">
    <property type="entry name" value="MurB_C"/>
</dbReference>
<sequence>MTRFAELTTTGIGGEIAHFVEATSREELIEAAREAFANESEEAPVLVLGGGSNLLVSDDPYAGTVIRTATRGIEFGEPDAEGRVLVVAEAGEPWAALVDATVAKGLSGIEALAGIPGATGAAPVQNIGAYGQELSSSLRRIEFLDAETGEVSWLDAAELKLAYRTSRLKRGELRGAVLRVELALDAAREDGLGAPIAFPQLAKALGAEPGDRRSVQEVRDAVVSLRASKGMVLDPDDLDTRSSGSFFTNPVISTEAARELPAEAPKFPAGESEEGVKLTKLSAAWLIEHSGVPKGYQLPNSRASISTKHTLAITNRGGAKAEEIAELARYVQARVRSEFGVDLRPEPVVIGLDI</sequence>
<comment type="subcellular location">
    <subcellularLocation>
        <location evidence="3 17">Cytoplasm</location>
    </subcellularLocation>
</comment>
<dbReference type="PANTHER" id="PTHR21071">
    <property type="entry name" value="UDP-N-ACETYLENOLPYRUVOYLGLUCOSAMINE REDUCTASE"/>
    <property type="match status" value="1"/>
</dbReference>
<dbReference type="InterPro" id="IPR036635">
    <property type="entry name" value="MurB_C_sf"/>
</dbReference>
<comment type="function">
    <text evidence="2 17">Cell wall formation.</text>
</comment>
<comment type="cofactor">
    <cofactor evidence="1 17">
        <name>FAD</name>
        <dbReference type="ChEBI" id="CHEBI:57692"/>
    </cofactor>
</comment>
<dbReference type="SUPFAM" id="SSF56176">
    <property type="entry name" value="FAD-binding/transporter-associated domain-like"/>
    <property type="match status" value="1"/>
</dbReference>
<evidence type="ECO:0000256" key="4">
    <source>
        <dbReference type="ARBA" id="ARBA00004752"/>
    </source>
</evidence>
<dbReference type="Pfam" id="PF01565">
    <property type="entry name" value="FAD_binding_4"/>
    <property type="match status" value="1"/>
</dbReference>
<comment type="similarity">
    <text evidence="5 17">Belongs to the MurB family.</text>
</comment>
<evidence type="ECO:0000256" key="3">
    <source>
        <dbReference type="ARBA" id="ARBA00004496"/>
    </source>
</evidence>
<dbReference type="PROSITE" id="PS51387">
    <property type="entry name" value="FAD_PCMH"/>
    <property type="match status" value="1"/>
</dbReference>
<keyword evidence="9 17" id="KW-0274">FAD</keyword>
<keyword evidence="11 17" id="KW-0133">Cell shape</keyword>
<keyword evidence="10 17" id="KW-0521">NADP</keyword>
<dbReference type="RefSeq" id="WP_260104356.1">
    <property type="nucleotide sequence ID" value="NZ_JALXSQ010000025.1"/>
</dbReference>
<dbReference type="NCBIfam" id="NF010478">
    <property type="entry name" value="PRK13903.1"/>
    <property type="match status" value="1"/>
</dbReference>
<evidence type="ECO:0000256" key="12">
    <source>
        <dbReference type="ARBA" id="ARBA00022984"/>
    </source>
</evidence>
<reference evidence="19 20" key="1">
    <citation type="submission" date="2022-04" db="EMBL/GenBank/DDBJ databases">
        <title>Human microbiome associated bacterial genomes.</title>
        <authorList>
            <person name="Sandstrom S."/>
            <person name="Salamzade R."/>
            <person name="Kalan L.R."/>
        </authorList>
    </citation>
    <scope>NUCLEOTIDE SEQUENCE [LARGE SCALE GENOMIC DNA]</scope>
    <source>
        <strain evidence="20">p3-SID1799</strain>
    </source>
</reference>
<keyword evidence="14 17" id="KW-0131">Cell cycle</keyword>
<proteinExistence type="inferred from homology"/>
<evidence type="ECO:0000256" key="5">
    <source>
        <dbReference type="ARBA" id="ARBA00010485"/>
    </source>
</evidence>
<evidence type="ECO:0000256" key="1">
    <source>
        <dbReference type="ARBA" id="ARBA00001974"/>
    </source>
</evidence>
<evidence type="ECO:0000256" key="6">
    <source>
        <dbReference type="ARBA" id="ARBA00022490"/>
    </source>
</evidence>
<evidence type="ECO:0000256" key="13">
    <source>
        <dbReference type="ARBA" id="ARBA00023002"/>
    </source>
</evidence>
<keyword evidence="20" id="KW-1185">Reference proteome</keyword>
<dbReference type="EMBL" id="JALXSQ010000025">
    <property type="protein sequence ID" value="MCT2043087.1"/>
    <property type="molecule type" value="Genomic_DNA"/>
</dbReference>
<keyword evidence="8 17" id="KW-0285">Flavoprotein</keyword>
<evidence type="ECO:0000256" key="2">
    <source>
        <dbReference type="ARBA" id="ARBA00003921"/>
    </source>
</evidence>
<dbReference type="InterPro" id="IPR016166">
    <property type="entry name" value="FAD-bd_PCMH"/>
</dbReference>
<dbReference type="SUPFAM" id="SSF56194">
    <property type="entry name" value="Uridine diphospho-N-Acetylenolpyruvylglucosamine reductase, MurB, C-terminal domain"/>
    <property type="match status" value="1"/>
</dbReference>
<organism evidence="19 20">
    <name type="scientific">Pseudoclavibacter albus</name>
    <dbReference type="NCBI Taxonomy" id="272241"/>
    <lineage>
        <taxon>Bacteria</taxon>
        <taxon>Bacillati</taxon>
        <taxon>Actinomycetota</taxon>
        <taxon>Actinomycetes</taxon>
        <taxon>Micrococcales</taxon>
        <taxon>Microbacteriaceae</taxon>
        <taxon>Pseudoclavibacter</taxon>
    </lineage>
</organism>
<dbReference type="InterPro" id="IPR003170">
    <property type="entry name" value="MurB"/>
</dbReference>
<evidence type="ECO:0000313" key="19">
    <source>
        <dbReference type="EMBL" id="MCT2043087.1"/>
    </source>
</evidence>
<evidence type="ECO:0000256" key="15">
    <source>
        <dbReference type="ARBA" id="ARBA00023316"/>
    </source>
</evidence>
<dbReference type="HAMAP" id="MF_00037">
    <property type="entry name" value="MurB"/>
    <property type="match status" value="1"/>
</dbReference>
<dbReference type="NCBIfam" id="TIGR00179">
    <property type="entry name" value="murB"/>
    <property type="match status" value="1"/>
</dbReference>
<dbReference type="Gene3D" id="3.30.465.10">
    <property type="match status" value="1"/>
</dbReference>
<dbReference type="InterPro" id="IPR006094">
    <property type="entry name" value="Oxid_FAD_bind_N"/>
</dbReference>
<feature type="domain" description="FAD-binding PCMH-type" evidence="18">
    <location>
        <begin position="12"/>
        <end position="183"/>
    </location>
</feature>
<accession>A0ABT2HXN4</accession>
<name>A0ABT2HXN4_9MICO</name>
<keyword evidence="12 17" id="KW-0573">Peptidoglycan synthesis</keyword>
<evidence type="ECO:0000256" key="9">
    <source>
        <dbReference type="ARBA" id="ARBA00022827"/>
    </source>
</evidence>
<evidence type="ECO:0000256" key="16">
    <source>
        <dbReference type="ARBA" id="ARBA00048914"/>
    </source>
</evidence>
<evidence type="ECO:0000256" key="11">
    <source>
        <dbReference type="ARBA" id="ARBA00022960"/>
    </source>
</evidence>
<dbReference type="PANTHER" id="PTHR21071:SF4">
    <property type="entry name" value="UDP-N-ACETYLENOLPYRUVOYLGLUCOSAMINE REDUCTASE"/>
    <property type="match status" value="1"/>
</dbReference>
<evidence type="ECO:0000256" key="14">
    <source>
        <dbReference type="ARBA" id="ARBA00023306"/>
    </source>
</evidence>
<dbReference type="InterPro" id="IPR016169">
    <property type="entry name" value="FAD-bd_PCMH_sub2"/>
</dbReference>
<dbReference type="GO" id="GO:0008762">
    <property type="term" value="F:UDP-N-acetylmuramate dehydrogenase activity"/>
    <property type="evidence" value="ECO:0007669"/>
    <property type="project" value="UniProtKB-EC"/>
</dbReference>
<evidence type="ECO:0000256" key="10">
    <source>
        <dbReference type="ARBA" id="ARBA00022857"/>
    </source>
</evidence>
<evidence type="ECO:0000256" key="7">
    <source>
        <dbReference type="ARBA" id="ARBA00022618"/>
    </source>
</evidence>
<dbReference type="InterPro" id="IPR036318">
    <property type="entry name" value="FAD-bd_PCMH-like_sf"/>
</dbReference>
<comment type="pathway">
    <text evidence="4 17">Cell wall biogenesis; peptidoglycan biosynthesis.</text>
</comment>
<dbReference type="EC" id="1.3.1.98" evidence="17"/>
<evidence type="ECO:0000259" key="18">
    <source>
        <dbReference type="PROSITE" id="PS51387"/>
    </source>
</evidence>
<protein>
    <recommendedName>
        <fullName evidence="17">UDP-N-acetylenolpyruvoylglucosamine reductase</fullName>
        <ecNumber evidence="17">1.3.1.98</ecNumber>
    </recommendedName>
    <alternativeName>
        <fullName evidence="17">UDP-N-acetylmuramate dehydrogenase</fullName>
    </alternativeName>
</protein>
<dbReference type="InterPro" id="IPR016167">
    <property type="entry name" value="FAD-bd_PCMH_sub1"/>
</dbReference>
<keyword evidence="13 17" id="KW-0560">Oxidoreductase</keyword>
<evidence type="ECO:0000313" key="20">
    <source>
        <dbReference type="Proteomes" id="UP001525379"/>
    </source>
</evidence>
<feature type="active site" evidence="17">
    <location>
        <position position="164"/>
    </location>
</feature>
<feature type="active site" evidence="17">
    <location>
        <position position="346"/>
    </location>
</feature>
<dbReference type="Pfam" id="PF02873">
    <property type="entry name" value="MurB_C"/>
    <property type="match status" value="1"/>
</dbReference>
<gene>
    <name evidence="17" type="primary">murB</name>
    <name evidence="19" type="ORF">M3D15_07045</name>
</gene>
<keyword evidence="7 17" id="KW-0132">Cell division</keyword>
<comment type="caution">
    <text evidence="19">The sequence shown here is derived from an EMBL/GenBank/DDBJ whole genome shotgun (WGS) entry which is preliminary data.</text>
</comment>
<dbReference type="Gene3D" id="3.90.78.10">
    <property type="entry name" value="UDP-N-acetylenolpyruvoylglucosamine reductase, C-terminal domain"/>
    <property type="match status" value="1"/>
</dbReference>
<evidence type="ECO:0000256" key="17">
    <source>
        <dbReference type="HAMAP-Rule" id="MF_00037"/>
    </source>
</evidence>
<dbReference type="Gene3D" id="3.30.43.10">
    <property type="entry name" value="Uridine Diphospho-n-acetylenolpyruvylglucosamine Reductase, domain 2"/>
    <property type="match status" value="1"/>
</dbReference>
<keyword evidence="6 17" id="KW-0963">Cytoplasm</keyword>
<comment type="catalytic activity">
    <reaction evidence="16 17">
        <text>UDP-N-acetyl-alpha-D-muramate + NADP(+) = UDP-N-acetyl-3-O-(1-carboxyvinyl)-alpha-D-glucosamine + NADPH + H(+)</text>
        <dbReference type="Rhea" id="RHEA:12248"/>
        <dbReference type="ChEBI" id="CHEBI:15378"/>
        <dbReference type="ChEBI" id="CHEBI:57783"/>
        <dbReference type="ChEBI" id="CHEBI:58349"/>
        <dbReference type="ChEBI" id="CHEBI:68483"/>
        <dbReference type="ChEBI" id="CHEBI:70757"/>
        <dbReference type="EC" id="1.3.1.98"/>
    </reaction>
</comment>
<evidence type="ECO:0000256" key="8">
    <source>
        <dbReference type="ARBA" id="ARBA00022630"/>
    </source>
</evidence>
<feature type="active site" description="Proton donor" evidence="17">
    <location>
        <position position="245"/>
    </location>
</feature>